<keyword evidence="5 11" id="KW-0663">Pyridoxal phosphate</keyword>
<keyword evidence="11" id="KW-0963">Cytoplasm</keyword>
<comment type="subcellular location">
    <subcellularLocation>
        <location evidence="11">Cytoplasm</location>
    </subcellularLocation>
</comment>
<evidence type="ECO:0000259" key="13">
    <source>
        <dbReference type="Pfam" id="PF00278"/>
    </source>
</evidence>
<evidence type="ECO:0000256" key="5">
    <source>
        <dbReference type="ARBA" id="ARBA00022898"/>
    </source>
</evidence>
<dbReference type="Gene3D" id="3.20.20.10">
    <property type="entry name" value="Alanine racemase"/>
    <property type="match status" value="1"/>
</dbReference>
<dbReference type="PANTHER" id="PTHR43727">
    <property type="entry name" value="DIAMINOPIMELATE DECARBOXYLASE"/>
    <property type="match status" value="1"/>
</dbReference>
<dbReference type="InterPro" id="IPR022643">
    <property type="entry name" value="De-COase2_C"/>
</dbReference>
<dbReference type="EMBL" id="CP098828">
    <property type="protein sequence ID" value="XBO74092.1"/>
    <property type="molecule type" value="Genomic_DNA"/>
</dbReference>
<comment type="cofactor">
    <cofactor evidence="1 11">
        <name>pyridoxal 5'-phosphate</name>
        <dbReference type="ChEBI" id="CHEBI:597326"/>
    </cofactor>
</comment>
<dbReference type="Gene3D" id="2.40.37.10">
    <property type="entry name" value="Lyase, Ornithine Decarboxylase, Chain A, domain 1"/>
    <property type="match status" value="1"/>
</dbReference>
<comment type="similarity">
    <text evidence="8 11">Belongs to the Orn/Lys/Arg decarboxylase class-II family. NspC subfamily.</text>
</comment>
<evidence type="ECO:0000256" key="4">
    <source>
        <dbReference type="ARBA" id="ARBA00022793"/>
    </source>
</evidence>
<feature type="binding site" evidence="12">
    <location>
        <position position="290"/>
    </location>
    <ligand>
        <name>substrate</name>
    </ligand>
</feature>
<dbReference type="GO" id="GO:0008836">
    <property type="term" value="F:diaminopimelate decarboxylase activity"/>
    <property type="evidence" value="ECO:0007669"/>
    <property type="project" value="TreeGrafter"/>
</dbReference>
<dbReference type="InterPro" id="IPR009006">
    <property type="entry name" value="Ala_racemase/Decarboxylase_C"/>
</dbReference>
<dbReference type="GO" id="GO:0045312">
    <property type="term" value="P:nor-spermidine biosynthetic process"/>
    <property type="evidence" value="ECO:0007669"/>
    <property type="project" value="InterPro"/>
</dbReference>
<evidence type="ECO:0000256" key="6">
    <source>
        <dbReference type="ARBA" id="ARBA00023066"/>
    </source>
</evidence>
<dbReference type="SUPFAM" id="SSF51419">
    <property type="entry name" value="PLP-binding barrel"/>
    <property type="match status" value="1"/>
</dbReference>
<feature type="binding site" evidence="12">
    <location>
        <position position="254"/>
    </location>
    <ligand>
        <name>substrate</name>
    </ligand>
</feature>
<organism evidence="14">
    <name type="scientific">Halomonas sp. H10-59</name>
    <dbReference type="NCBI Taxonomy" id="2950874"/>
    <lineage>
        <taxon>Bacteria</taxon>
        <taxon>Pseudomonadati</taxon>
        <taxon>Pseudomonadota</taxon>
        <taxon>Gammaproteobacteria</taxon>
        <taxon>Oceanospirillales</taxon>
        <taxon>Halomonadaceae</taxon>
        <taxon>Halomonas</taxon>
    </lineage>
</organism>
<evidence type="ECO:0000313" key="14">
    <source>
        <dbReference type="EMBL" id="XBO74092.1"/>
    </source>
</evidence>
<proteinExistence type="inferred from homology"/>
<evidence type="ECO:0000256" key="9">
    <source>
        <dbReference type="ARBA" id="ARBA00047351"/>
    </source>
</evidence>
<dbReference type="GO" id="GO:0009089">
    <property type="term" value="P:lysine biosynthetic process via diaminopimelate"/>
    <property type="evidence" value="ECO:0007669"/>
    <property type="project" value="TreeGrafter"/>
</dbReference>
<evidence type="ECO:0000256" key="10">
    <source>
        <dbReference type="ARBA" id="ARBA00047389"/>
    </source>
</evidence>
<dbReference type="GO" id="GO:0008295">
    <property type="term" value="P:spermidine biosynthetic process"/>
    <property type="evidence" value="ECO:0007669"/>
    <property type="project" value="UniProtKB-KW"/>
</dbReference>
<evidence type="ECO:0000256" key="12">
    <source>
        <dbReference type="PIRSR" id="PIRSR038941-1"/>
    </source>
</evidence>
<dbReference type="NCBIfam" id="TIGR01047">
    <property type="entry name" value="nspC"/>
    <property type="match status" value="1"/>
</dbReference>
<sequence length="391" mass="43347">MEILQFTDITRLDAEELPSPCYVVDEVAVERNLAILAEVAEASGAKVLSALKAFSMWHFAPMVSRYLSGTCASGLHEAQLGREHYGGEVHVFGAAYSDADLAEILKIADHVVFNSSAQWRRAQPLVREALARRPGLRFGLRINPEHSEGDVPIYDPCAPGSRLGIPLSELDEQSLDGISGLHFHTLCEHDFPPLERTLAAVEERFGHLLGRMQWVNFGGGHHVTRPDYQRDDLIRCVRDFAERHQVQVYLEPGEAVAIGSGVLVTTVLDTSFNALNQAILDTSATCHMPDVLEMPYRPGLLGAGEPGEYPHTYRLGGLTCLAGDVIGDYSFPEPLEIGQKLIFKDMSHYTMVKTTTFNGTRLPAIAVWNSETGELRVIREFGYQDFRERLS</sequence>
<evidence type="ECO:0000256" key="11">
    <source>
        <dbReference type="PIRNR" id="PIRNR038941"/>
    </source>
</evidence>
<dbReference type="GO" id="GO:0005737">
    <property type="term" value="C:cytoplasm"/>
    <property type="evidence" value="ECO:0007669"/>
    <property type="project" value="UniProtKB-SubCell"/>
</dbReference>
<dbReference type="InterPro" id="IPR029066">
    <property type="entry name" value="PLP-binding_barrel"/>
</dbReference>
<keyword evidence="11" id="KW-0620">Polyamine biosynthesis</keyword>
<accession>A0AAU7KRH6</accession>
<comment type="catalytic activity">
    <reaction evidence="9 11">
        <text>carboxyspermidine + H(+) = spermidine + CO2</text>
        <dbReference type="Rhea" id="RHEA:34095"/>
        <dbReference type="ChEBI" id="CHEBI:15378"/>
        <dbReference type="ChEBI" id="CHEBI:16526"/>
        <dbReference type="ChEBI" id="CHEBI:57834"/>
        <dbReference type="ChEBI" id="CHEBI:65072"/>
        <dbReference type="EC" id="4.1.1.96"/>
    </reaction>
</comment>
<dbReference type="CDD" id="cd06829">
    <property type="entry name" value="PLPDE_III_CANSDC"/>
    <property type="match status" value="1"/>
</dbReference>
<comment type="subunit">
    <text evidence="11">Homodimer.</text>
</comment>
<keyword evidence="6 11" id="KW-0745">Spermidine biosynthesis</keyword>
<name>A0AAU7KRH6_9GAMM</name>
<keyword evidence="4 11" id="KW-0210">Decarboxylase</keyword>
<dbReference type="RefSeq" id="WP_348814638.1">
    <property type="nucleotide sequence ID" value="NZ_CP098828.1"/>
</dbReference>
<dbReference type="PANTHER" id="PTHR43727:SF1">
    <property type="entry name" value="CARBOXYNORSPERMIDINE_CARBOXYSPERMIDINE DECARBOXYLASE"/>
    <property type="match status" value="1"/>
</dbReference>
<dbReference type="Pfam" id="PF00278">
    <property type="entry name" value="Orn_DAP_Arg_deC"/>
    <property type="match status" value="1"/>
</dbReference>
<dbReference type="InterPro" id="IPR005730">
    <property type="entry name" value="Nsp_de-COase"/>
</dbReference>
<protein>
    <recommendedName>
        <fullName evidence="3 11">Carboxynorspermidine/carboxyspermidine decarboxylase</fullName>
        <shortName evidence="11">CANS DC/CAS DC</shortName>
        <shortName evidence="11">CANSDC/CASDC</shortName>
        <ecNumber evidence="2 11">4.1.1.96</ecNumber>
    </recommendedName>
</protein>
<comment type="catalytic activity">
    <reaction evidence="10 11">
        <text>carboxynorspermidine + H(+) = norspermidine + CO2</text>
        <dbReference type="Rhea" id="RHEA:34099"/>
        <dbReference type="ChEBI" id="CHEBI:15378"/>
        <dbReference type="ChEBI" id="CHEBI:16526"/>
        <dbReference type="ChEBI" id="CHEBI:57920"/>
        <dbReference type="ChEBI" id="CHEBI:65070"/>
        <dbReference type="EC" id="4.1.1.96"/>
    </reaction>
</comment>
<dbReference type="PIRSF" id="PIRSF038941">
    <property type="entry name" value="NspC"/>
    <property type="match status" value="1"/>
</dbReference>
<evidence type="ECO:0000256" key="2">
    <source>
        <dbReference type="ARBA" id="ARBA00012259"/>
    </source>
</evidence>
<feature type="domain" description="Orn/DAP/Arg decarboxylase 2 C-terminal" evidence="13">
    <location>
        <begin position="22"/>
        <end position="346"/>
    </location>
</feature>
<evidence type="ECO:0000256" key="7">
    <source>
        <dbReference type="ARBA" id="ARBA00023239"/>
    </source>
</evidence>
<gene>
    <name evidence="14" type="primary">nspC</name>
    <name evidence="14" type="ORF">NFG57_14850</name>
</gene>
<evidence type="ECO:0000256" key="8">
    <source>
        <dbReference type="ARBA" id="ARBA00025802"/>
    </source>
</evidence>
<evidence type="ECO:0000256" key="1">
    <source>
        <dbReference type="ARBA" id="ARBA00001933"/>
    </source>
</evidence>
<dbReference type="EC" id="4.1.1.96" evidence="2 11"/>
<dbReference type="SUPFAM" id="SSF50621">
    <property type="entry name" value="Alanine racemase C-terminal domain-like"/>
    <property type="match status" value="1"/>
</dbReference>
<evidence type="ECO:0000256" key="3">
    <source>
        <dbReference type="ARBA" id="ARBA00013633"/>
    </source>
</evidence>
<dbReference type="AlphaFoldDB" id="A0AAU7KRH6"/>
<keyword evidence="7 11" id="KW-0456">Lyase</keyword>
<comment type="function">
    <text evidence="11">Catalyzes the decarboxylation of carboxynorspermidine and carboxyspermidine.</text>
</comment>
<reference evidence="14" key="1">
    <citation type="submission" date="2022-06" db="EMBL/GenBank/DDBJ databases">
        <title>A novel DMS-producing enzyme.</title>
        <authorList>
            <person name="Zhang Y."/>
        </authorList>
    </citation>
    <scope>NUCLEOTIDE SEQUENCE</scope>
    <source>
        <strain evidence="14">H10-59</strain>
    </source>
</reference>